<keyword evidence="1" id="KW-0812">Transmembrane</keyword>
<organism evidence="3 4">
    <name type="scientific">Helicobacter cinaedi CCUG 18818 = ATCC BAA-847</name>
    <dbReference type="NCBI Taxonomy" id="537971"/>
    <lineage>
        <taxon>Bacteria</taxon>
        <taxon>Pseudomonadati</taxon>
        <taxon>Campylobacterota</taxon>
        <taxon>Epsilonproteobacteria</taxon>
        <taxon>Campylobacterales</taxon>
        <taxon>Helicobacteraceae</taxon>
        <taxon>Helicobacter</taxon>
    </lineage>
</organism>
<evidence type="ECO:0000256" key="1">
    <source>
        <dbReference type="SAM" id="Phobius"/>
    </source>
</evidence>
<keyword evidence="1" id="KW-0472">Membrane</keyword>
<sequence length="285" mass="32277">MLSYRGSFSFFRLFINTRNCESKTYGATMLRQFIMRFCFFFAYPIFLCAEHFDYSSLQPLEQDSKNLTNYENPYIYEPTSRLGYLSVGSGLILGGTLVGAGVLYLMPESVTNWDKKEIYNLGDNWARKTVRGPIVDGDDWYLNWITHPYWGAVYYMQPRVAGYSWAESALYSTLASALFWEYGVEAFAETPSWQDLVITPAVGSILGELFYQASMKIHKNHNTLLGSRFLGKTALLLMDPVGFILQDLSLANAFGVKNKNDMQSFITPTSGKSGSGARLVVVKYF</sequence>
<gene>
    <name evidence="3" type="ORF">HCCG_01312</name>
</gene>
<keyword evidence="4" id="KW-1185">Reference proteome</keyword>
<accession>A0ABN0BB55</accession>
<name>A0ABN0BB55_9HELI</name>
<keyword evidence="1" id="KW-1133">Transmembrane helix</keyword>
<feature type="transmembrane region" description="Helical" evidence="1">
    <location>
        <begin position="82"/>
        <end position="106"/>
    </location>
</feature>
<dbReference type="Proteomes" id="UP000005755">
    <property type="component" value="Unassembled WGS sequence"/>
</dbReference>
<reference evidence="4" key="1">
    <citation type="journal article" date="2014" name="Genome Announc.">
        <title>Draft genome sequences of six enterohepatic helicobacter species isolated from humans and one from rhesus macaques.</title>
        <authorList>
            <person name="Shen Z."/>
            <person name="Sheh A."/>
            <person name="Young S.K."/>
            <person name="Abouelliel A."/>
            <person name="Ward D.V."/>
            <person name="Earl A.M."/>
            <person name="Fox J.G."/>
        </authorList>
    </citation>
    <scope>NUCLEOTIDE SEQUENCE [LARGE SCALE GENOMIC DNA]</scope>
    <source>
        <strain evidence="4">CCUG 18818</strain>
    </source>
</reference>
<feature type="transmembrane region" description="Helical" evidence="1">
    <location>
        <begin position="33"/>
        <end position="52"/>
    </location>
</feature>
<dbReference type="InterPro" id="IPR025079">
    <property type="entry name" value="DUF3943"/>
</dbReference>
<feature type="domain" description="DUF3943" evidence="2">
    <location>
        <begin position="133"/>
        <end position="241"/>
    </location>
</feature>
<evidence type="ECO:0000313" key="4">
    <source>
        <dbReference type="Proteomes" id="UP000005755"/>
    </source>
</evidence>
<dbReference type="Pfam" id="PF13084">
    <property type="entry name" value="DUF3943"/>
    <property type="match status" value="1"/>
</dbReference>
<dbReference type="EMBL" id="DS990392">
    <property type="protein sequence ID" value="EFR46765.1"/>
    <property type="molecule type" value="Genomic_DNA"/>
</dbReference>
<protein>
    <recommendedName>
        <fullName evidence="2">DUF3943 domain-containing protein</fullName>
    </recommendedName>
</protein>
<evidence type="ECO:0000259" key="2">
    <source>
        <dbReference type="Pfam" id="PF13084"/>
    </source>
</evidence>
<evidence type="ECO:0000313" key="3">
    <source>
        <dbReference type="EMBL" id="EFR46765.1"/>
    </source>
</evidence>
<proteinExistence type="predicted"/>